<organism evidence="7 8">
    <name type="scientific">Rhizobium sullae</name>
    <name type="common">Rhizobium hedysari</name>
    <dbReference type="NCBI Taxonomy" id="50338"/>
    <lineage>
        <taxon>Bacteria</taxon>
        <taxon>Pseudomonadati</taxon>
        <taxon>Pseudomonadota</taxon>
        <taxon>Alphaproteobacteria</taxon>
        <taxon>Hyphomicrobiales</taxon>
        <taxon>Rhizobiaceae</taxon>
        <taxon>Rhizobium/Agrobacterium group</taxon>
        <taxon>Rhizobium</taxon>
    </lineage>
</organism>
<keyword evidence="7" id="KW-0282">Flagellum</keyword>
<keyword evidence="3" id="KW-0998">Cell outer membrane</keyword>
<dbReference type="SUPFAM" id="SSF103088">
    <property type="entry name" value="OmpA-like"/>
    <property type="match status" value="1"/>
</dbReference>
<comment type="subcellular location">
    <subcellularLocation>
        <location evidence="1">Cell outer membrane</location>
    </subcellularLocation>
</comment>
<name>A0A4V2V8L4_RHISU</name>
<protein>
    <submittedName>
        <fullName evidence="7">Flagellar motor protein MotB</fullName>
    </submittedName>
</protein>
<evidence type="ECO:0000256" key="5">
    <source>
        <dbReference type="SAM" id="Phobius"/>
    </source>
</evidence>
<proteinExistence type="predicted"/>
<evidence type="ECO:0000256" key="2">
    <source>
        <dbReference type="ARBA" id="ARBA00023136"/>
    </source>
</evidence>
<sequence>MRGRNPVQKREEEEESVFISMADMTVSFLFILMILLAFFASQFHSEDTVPRAEYDRLRIEKEAIESVLMEVGEIVDADDPTEVVAKVQAMKDELERLMRRLNAPDAPNQMELYNSAVAETRKNLLTSLKNRINQQIPDVNVSVSANFDALQFKGDGLFDSGSDIPTSSGRSRMRQIAAILDANLSCYSLGPRTAFDQACNPGYALVDALQVEGHTDNVGGDDLNMNLSARRAASIYSLMTEQKPDLVLYQNREAQPVLSVAGFGKGRPMQDNQTKAGQDANRRIDLRFIMVVPAKEADIDSIKSALTGGAR</sequence>
<dbReference type="PANTHER" id="PTHR30329">
    <property type="entry name" value="STATOR ELEMENT OF FLAGELLAR MOTOR COMPLEX"/>
    <property type="match status" value="1"/>
</dbReference>
<evidence type="ECO:0000256" key="1">
    <source>
        <dbReference type="ARBA" id="ARBA00004442"/>
    </source>
</evidence>
<dbReference type="PRINTS" id="PR01021">
    <property type="entry name" value="OMPADOMAIN"/>
</dbReference>
<dbReference type="Pfam" id="PF00691">
    <property type="entry name" value="OmpA"/>
    <property type="match status" value="1"/>
</dbReference>
<dbReference type="InterPro" id="IPR036737">
    <property type="entry name" value="OmpA-like_sf"/>
</dbReference>
<evidence type="ECO:0000256" key="3">
    <source>
        <dbReference type="ARBA" id="ARBA00023237"/>
    </source>
</evidence>
<evidence type="ECO:0000313" key="8">
    <source>
        <dbReference type="Proteomes" id="UP000294576"/>
    </source>
</evidence>
<dbReference type="PROSITE" id="PS51123">
    <property type="entry name" value="OMPA_2"/>
    <property type="match status" value="1"/>
</dbReference>
<dbReference type="CDD" id="cd07185">
    <property type="entry name" value="OmpA_C-like"/>
    <property type="match status" value="1"/>
</dbReference>
<dbReference type="Gene3D" id="3.30.1330.60">
    <property type="entry name" value="OmpA-like domain"/>
    <property type="match status" value="1"/>
</dbReference>
<keyword evidence="7" id="KW-0969">Cilium</keyword>
<dbReference type="GO" id="GO:0009279">
    <property type="term" value="C:cell outer membrane"/>
    <property type="evidence" value="ECO:0007669"/>
    <property type="project" value="UniProtKB-SubCell"/>
</dbReference>
<dbReference type="AlphaFoldDB" id="A0A4V2V8L4"/>
<evidence type="ECO:0000313" key="7">
    <source>
        <dbReference type="EMBL" id="TCU13745.1"/>
    </source>
</evidence>
<feature type="transmembrane region" description="Helical" evidence="5">
    <location>
        <begin position="21"/>
        <end position="40"/>
    </location>
</feature>
<dbReference type="InterPro" id="IPR006665">
    <property type="entry name" value="OmpA-like"/>
</dbReference>
<accession>A0A4V2V8L4</accession>
<keyword evidence="2 4" id="KW-0472">Membrane</keyword>
<dbReference type="PANTHER" id="PTHR30329:SF21">
    <property type="entry name" value="LIPOPROTEIN YIAD-RELATED"/>
    <property type="match status" value="1"/>
</dbReference>
<dbReference type="Proteomes" id="UP000294576">
    <property type="component" value="Unassembled WGS sequence"/>
</dbReference>
<reference evidence="7 8" key="1">
    <citation type="submission" date="2019-03" db="EMBL/GenBank/DDBJ databases">
        <title>Genomic Encyclopedia of Type Strains, Phase IV (KMG-V): Genome sequencing to study the core and pangenomes of soil and plant-associated prokaryotes.</title>
        <authorList>
            <person name="Whitman W."/>
        </authorList>
    </citation>
    <scope>NUCLEOTIDE SEQUENCE [LARGE SCALE GENOMIC DNA]</scope>
    <source>
        <strain evidence="7 8">Hc14</strain>
    </source>
</reference>
<dbReference type="EMBL" id="SMBH01000011">
    <property type="protein sequence ID" value="TCU13745.1"/>
    <property type="molecule type" value="Genomic_DNA"/>
</dbReference>
<comment type="caution">
    <text evidence="7">The sequence shown here is derived from an EMBL/GenBank/DDBJ whole genome shotgun (WGS) entry which is preliminary data.</text>
</comment>
<gene>
    <name evidence="7" type="ORF">EV132_111178</name>
</gene>
<evidence type="ECO:0000259" key="6">
    <source>
        <dbReference type="PROSITE" id="PS51123"/>
    </source>
</evidence>
<dbReference type="InterPro" id="IPR006664">
    <property type="entry name" value="OMP_bac"/>
</dbReference>
<keyword evidence="7" id="KW-0966">Cell projection</keyword>
<evidence type="ECO:0000256" key="4">
    <source>
        <dbReference type="PROSITE-ProRule" id="PRU00473"/>
    </source>
</evidence>
<dbReference type="InterPro" id="IPR050330">
    <property type="entry name" value="Bact_OuterMem_StrucFunc"/>
</dbReference>
<feature type="domain" description="OmpA-like" evidence="6">
    <location>
        <begin position="145"/>
        <end position="292"/>
    </location>
</feature>
<keyword evidence="5" id="KW-0812">Transmembrane</keyword>
<keyword evidence="5" id="KW-1133">Transmembrane helix</keyword>